<name>A0A182PWN4_9DIPT</name>
<feature type="region of interest" description="Disordered" evidence="1">
    <location>
        <begin position="31"/>
        <end position="53"/>
    </location>
</feature>
<dbReference type="EnsemblMetazoa" id="AEPI011371-RA">
    <property type="protein sequence ID" value="AEPI011371-PA"/>
    <property type="gene ID" value="AEPI011371"/>
</dbReference>
<dbReference type="STRING" id="199890.A0A182PWN4"/>
<dbReference type="Proteomes" id="UP000075885">
    <property type="component" value="Unassembled WGS sequence"/>
</dbReference>
<dbReference type="VEuPathDB" id="VectorBase:AEPI011371"/>
<accession>A0A182PWN4</accession>
<sequence>MATIYTESMKALSAMIAHALQSAIGTAVGRAKEDNAASSQPKDPPFSHEPYQRTEGMTVADYFDRLEWALQLNNIPKQKYADYARVHMGSELNTAFKFLITPKSPEDVPYSELRLILQQHFDEAKNKFVESIKFRNIRQQK</sequence>
<evidence type="ECO:0000313" key="3">
    <source>
        <dbReference type="Proteomes" id="UP000075885"/>
    </source>
</evidence>
<reference evidence="3" key="1">
    <citation type="submission" date="2013-03" db="EMBL/GenBank/DDBJ databases">
        <title>The Genome Sequence of Anopheles epiroticus epiroticus2.</title>
        <authorList>
            <consortium name="The Broad Institute Genomics Platform"/>
            <person name="Neafsey D.E."/>
            <person name="Howell P."/>
            <person name="Walker B."/>
            <person name="Young S.K."/>
            <person name="Zeng Q."/>
            <person name="Gargeya S."/>
            <person name="Fitzgerald M."/>
            <person name="Haas B."/>
            <person name="Abouelleil A."/>
            <person name="Allen A.W."/>
            <person name="Alvarado L."/>
            <person name="Arachchi H.M."/>
            <person name="Berlin A.M."/>
            <person name="Chapman S.B."/>
            <person name="Gainer-Dewar J."/>
            <person name="Goldberg J."/>
            <person name="Griggs A."/>
            <person name="Gujja S."/>
            <person name="Hansen M."/>
            <person name="Howarth C."/>
            <person name="Imamovic A."/>
            <person name="Ireland A."/>
            <person name="Larimer J."/>
            <person name="McCowan C."/>
            <person name="Murphy C."/>
            <person name="Pearson M."/>
            <person name="Poon T.W."/>
            <person name="Priest M."/>
            <person name="Roberts A."/>
            <person name="Saif S."/>
            <person name="Shea T."/>
            <person name="Sisk P."/>
            <person name="Sykes S."/>
            <person name="Wortman J."/>
            <person name="Nusbaum C."/>
            <person name="Birren B."/>
        </authorList>
    </citation>
    <scope>NUCLEOTIDE SEQUENCE [LARGE SCALE GENOMIC DNA]</scope>
    <source>
        <strain evidence="3">Epiroticus2</strain>
    </source>
</reference>
<protein>
    <submittedName>
        <fullName evidence="2">Uncharacterized protein</fullName>
    </submittedName>
</protein>
<keyword evidence="3" id="KW-1185">Reference proteome</keyword>
<evidence type="ECO:0000313" key="2">
    <source>
        <dbReference type="EnsemblMetazoa" id="AEPI011371-PA"/>
    </source>
</evidence>
<evidence type="ECO:0000256" key="1">
    <source>
        <dbReference type="SAM" id="MobiDB-lite"/>
    </source>
</evidence>
<dbReference type="AlphaFoldDB" id="A0A182PWN4"/>
<reference evidence="2" key="2">
    <citation type="submission" date="2020-05" db="UniProtKB">
        <authorList>
            <consortium name="EnsemblMetazoa"/>
        </authorList>
    </citation>
    <scope>IDENTIFICATION</scope>
    <source>
        <strain evidence="2">Epiroticus2</strain>
    </source>
</reference>
<proteinExistence type="predicted"/>
<organism evidence="2 3">
    <name type="scientific">Anopheles epiroticus</name>
    <dbReference type="NCBI Taxonomy" id="199890"/>
    <lineage>
        <taxon>Eukaryota</taxon>
        <taxon>Metazoa</taxon>
        <taxon>Ecdysozoa</taxon>
        <taxon>Arthropoda</taxon>
        <taxon>Hexapoda</taxon>
        <taxon>Insecta</taxon>
        <taxon>Pterygota</taxon>
        <taxon>Neoptera</taxon>
        <taxon>Endopterygota</taxon>
        <taxon>Diptera</taxon>
        <taxon>Nematocera</taxon>
        <taxon>Culicoidea</taxon>
        <taxon>Culicidae</taxon>
        <taxon>Anophelinae</taxon>
        <taxon>Anopheles</taxon>
    </lineage>
</organism>